<dbReference type="GO" id="GO:0003993">
    <property type="term" value="F:acid phosphatase activity"/>
    <property type="evidence" value="ECO:0007669"/>
    <property type="project" value="UniProtKB-EC"/>
</dbReference>
<dbReference type="CDD" id="cd07061">
    <property type="entry name" value="HP_HAP_like"/>
    <property type="match status" value="1"/>
</dbReference>
<keyword evidence="3" id="KW-0732">Signal</keyword>
<dbReference type="PROSITE" id="PS00616">
    <property type="entry name" value="HIS_ACID_PHOSPHAT_1"/>
    <property type="match status" value="1"/>
</dbReference>
<evidence type="ECO:0000256" key="2">
    <source>
        <dbReference type="ARBA" id="ARBA00005375"/>
    </source>
</evidence>
<dbReference type="Proteomes" id="UP000025227">
    <property type="component" value="Unplaced"/>
</dbReference>
<name>A0A7I4Y7R0_HAECO</name>
<protein>
    <submittedName>
        <fullName evidence="5">Histidine acid phosphatase domain containing protein</fullName>
    </submittedName>
</protein>
<dbReference type="InterPro" id="IPR033379">
    <property type="entry name" value="Acid_Pase_AS"/>
</dbReference>
<dbReference type="AlphaFoldDB" id="A0A7I4Y7R0"/>
<reference evidence="5" key="1">
    <citation type="submission" date="2020-12" db="UniProtKB">
        <authorList>
            <consortium name="WormBaseParasite"/>
        </authorList>
    </citation>
    <scope>IDENTIFICATION</scope>
    <source>
        <strain evidence="5">MHco3</strain>
    </source>
</reference>
<feature type="signal peptide" evidence="3">
    <location>
        <begin position="1"/>
        <end position="17"/>
    </location>
</feature>
<evidence type="ECO:0000256" key="1">
    <source>
        <dbReference type="ARBA" id="ARBA00000032"/>
    </source>
</evidence>
<dbReference type="InterPro" id="IPR050645">
    <property type="entry name" value="Histidine_acid_phosphatase"/>
</dbReference>
<comment type="catalytic activity">
    <reaction evidence="1">
        <text>a phosphate monoester + H2O = an alcohol + phosphate</text>
        <dbReference type="Rhea" id="RHEA:15017"/>
        <dbReference type="ChEBI" id="CHEBI:15377"/>
        <dbReference type="ChEBI" id="CHEBI:30879"/>
        <dbReference type="ChEBI" id="CHEBI:43474"/>
        <dbReference type="ChEBI" id="CHEBI:67140"/>
        <dbReference type="EC" id="3.1.3.2"/>
    </reaction>
</comment>
<dbReference type="Gene3D" id="3.40.50.1240">
    <property type="entry name" value="Phosphoglycerate mutase-like"/>
    <property type="match status" value="1"/>
</dbReference>
<dbReference type="OMA" id="AMFFELW"/>
<dbReference type="Pfam" id="PF00328">
    <property type="entry name" value="His_Phos_2"/>
    <property type="match status" value="1"/>
</dbReference>
<accession>A0A7I4Y7R0</accession>
<dbReference type="PANTHER" id="PTHR11567">
    <property type="entry name" value="ACID PHOSPHATASE-RELATED"/>
    <property type="match status" value="1"/>
</dbReference>
<dbReference type="WBParaSite" id="HCON_00054620-00001">
    <property type="protein sequence ID" value="HCON_00054620-00001"/>
    <property type="gene ID" value="HCON_00054620"/>
</dbReference>
<feature type="chain" id="PRO_5029771705" evidence="3">
    <location>
        <begin position="18"/>
        <end position="446"/>
    </location>
</feature>
<dbReference type="SUPFAM" id="SSF53254">
    <property type="entry name" value="Phosphoglycerate mutase-like"/>
    <property type="match status" value="1"/>
</dbReference>
<keyword evidence="4" id="KW-1185">Reference proteome</keyword>
<organism evidence="4 5">
    <name type="scientific">Haemonchus contortus</name>
    <name type="common">Barber pole worm</name>
    <dbReference type="NCBI Taxonomy" id="6289"/>
    <lineage>
        <taxon>Eukaryota</taxon>
        <taxon>Metazoa</taxon>
        <taxon>Ecdysozoa</taxon>
        <taxon>Nematoda</taxon>
        <taxon>Chromadorea</taxon>
        <taxon>Rhabditida</taxon>
        <taxon>Rhabditina</taxon>
        <taxon>Rhabditomorpha</taxon>
        <taxon>Strongyloidea</taxon>
        <taxon>Trichostrongylidae</taxon>
        <taxon>Haemonchus</taxon>
    </lineage>
</organism>
<dbReference type="InterPro" id="IPR000560">
    <property type="entry name" value="His_Pase_clade-2"/>
</dbReference>
<comment type="similarity">
    <text evidence="2">Belongs to the histidine acid phosphatase family.</text>
</comment>
<evidence type="ECO:0000256" key="3">
    <source>
        <dbReference type="SAM" id="SignalP"/>
    </source>
</evidence>
<evidence type="ECO:0000313" key="5">
    <source>
        <dbReference type="WBParaSite" id="HCON_00054620-00001"/>
    </source>
</evidence>
<evidence type="ECO:0000313" key="4">
    <source>
        <dbReference type="Proteomes" id="UP000025227"/>
    </source>
</evidence>
<proteinExistence type="inferred from homology"/>
<dbReference type="PANTHER" id="PTHR11567:SF209">
    <property type="entry name" value="INTESTINAL ACID PHOSPHATASE"/>
    <property type="match status" value="1"/>
</dbReference>
<dbReference type="OrthoDB" id="258392at2759"/>
<sequence length="446" mass="50591">MITQIALLMFFYTWTLAAPVMDGDMELLLVQVIWRHGDRSPTKTFPTDPFQEGNWTFGGGGFGQLSPIGMKQHMKLGEFLRKTYVDDLKFLDSRYSSKEIYVRSTDKNRTIISAISNMLGMYGQQNNGAVVGVDYPDDAGWPTGFVPIAIHTVDDDTDYIGNPEAVCNRQDWLWDMAKTSPELQAFQKRPNVAGLLANLTKFCGESIDIDNLWVVRDALFIEQVHANDTLRKVNTWFSDDLFNKITVVNDQVELYQSGNFNGTLMMNNLDIGTEIQKIRGGSMINDINMHMNIKLQCSGKSSPNCSWINGLKYYAYSAHDDTIYAFFSILGIETKVISTLGYPDYSAATFVELWKNHTSNQSFFKLTYHQNDKNITLYPITHFIEPCKGQVYCSLDKFQAFADKTRPDQPMSQWCGVDPRSTSSSNSKWMLSNIVLVTLVSMWICS</sequence>
<dbReference type="InterPro" id="IPR029033">
    <property type="entry name" value="His_PPase_superfam"/>
</dbReference>